<dbReference type="SUPFAM" id="SSF53850">
    <property type="entry name" value="Periplasmic binding protein-like II"/>
    <property type="match status" value="1"/>
</dbReference>
<comment type="caution">
    <text evidence="3">The sequence shown here is derived from an EMBL/GenBank/DDBJ whole genome shotgun (WGS) entry which is preliminary data.</text>
</comment>
<dbReference type="EMBL" id="JAATVY010000002">
    <property type="protein sequence ID" value="NJC68936.1"/>
    <property type="molecule type" value="Genomic_DNA"/>
</dbReference>
<gene>
    <name evidence="3" type="ORF">HC031_04225</name>
</gene>
<evidence type="ECO:0000256" key="1">
    <source>
        <dbReference type="ARBA" id="ARBA00008520"/>
    </source>
</evidence>
<dbReference type="PANTHER" id="PTHR43649:SF29">
    <property type="entry name" value="OSMOPROTECTIVE COMPOUNDS-BINDING PROTEIN GGTB"/>
    <property type="match status" value="1"/>
</dbReference>
<comment type="similarity">
    <text evidence="1">Belongs to the bacterial solute-binding protein 1 family.</text>
</comment>
<evidence type="ECO:0000313" key="3">
    <source>
        <dbReference type="EMBL" id="NJC68936.1"/>
    </source>
</evidence>
<keyword evidence="2" id="KW-0813">Transport</keyword>
<sequence length="457" mass="48608">MPYEDSGPRGYALLPRGLAAVGAVALTLSLAACGAGASASVPFADTPQCAPYKQYQGHSGTTVTWSTGGGSDNETNGYRQAVRTFSDCTGILINYYIDPKVNSEKDLIELIDSGKASDLLGVGPGTLTDLAAAKKIKTLSAQAKANVTKGWSSDWQNYASAGGTLYGIPNDAAVKSFVWYSPSYFKEHGYQVPQTWDEMIALSDKIAATGIKPWCAGIESGAATGWPATDWMEEVMLRLEGPEIYDQWVAHKIPFNDPKVLDVANRVATILKNPAYVNGGLGDVKSVATTAFGDAGLPILAGKCALHQQASFYANMWPRGTNVSPDGDVYAFYEPPIDPAKGKPVEAGGGFVVATSTRPEVQAVQAFLSSRDFATSRVKVGGFVSANKLVDLNSYDNPIDKLSAQILRDPNAVIRFDGSDAMPAAVGNGTFWTEMTAWINGKDTKSMLDAIEASWPK</sequence>
<dbReference type="RefSeq" id="WP_167924041.1">
    <property type="nucleotide sequence ID" value="NZ_JAATVY010000002.1"/>
</dbReference>
<dbReference type="Gene3D" id="3.40.190.10">
    <property type="entry name" value="Periplasmic binding protein-like II"/>
    <property type="match status" value="2"/>
</dbReference>
<proteinExistence type="inferred from homology"/>
<reference evidence="3 4" key="1">
    <citation type="submission" date="2020-03" db="EMBL/GenBank/DDBJ databases">
        <title>WGS of the type strain of Planosporangium spp.</title>
        <authorList>
            <person name="Thawai C."/>
        </authorList>
    </citation>
    <scope>NUCLEOTIDE SEQUENCE [LARGE SCALE GENOMIC DNA]</scope>
    <source>
        <strain evidence="3 4">TBRC 5610</strain>
    </source>
</reference>
<dbReference type="Proteomes" id="UP000722989">
    <property type="component" value="Unassembled WGS sequence"/>
</dbReference>
<organism evidence="3 4">
    <name type="scientific">Planosporangium thailandense</name>
    <dbReference type="NCBI Taxonomy" id="765197"/>
    <lineage>
        <taxon>Bacteria</taxon>
        <taxon>Bacillati</taxon>
        <taxon>Actinomycetota</taxon>
        <taxon>Actinomycetes</taxon>
        <taxon>Micromonosporales</taxon>
        <taxon>Micromonosporaceae</taxon>
        <taxon>Planosporangium</taxon>
    </lineage>
</organism>
<keyword evidence="4" id="KW-1185">Reference proteome</keyword>
<dbReference type="InterPro" id="IPR050490">
    <property type="entry name" value="Bact_solute-bd_prot1"/>
</dbReference>
<accession>A0ABX0XT05</accession>
<evidence type="ECO:0000313" key="4">
    <source>
        <dbReference type="Proteomes" id="UP000722989"/>
    </source>
</evidence>
<name>A0ABX0XT05_9ACTN</name>
<evidence type="ECO:0000256" key="2">
    <source>
        <dbReference type="ARBA" id="ARBA00022448"/>
    </source>
</evidence>
<dbReference type="PANTHER" id="PTHR43649">
    <property type="entry name" value="ARABINOSE-BINDING PROTEIN-RELATED"/>
    <property type="match status" value="1"/>
</dbReference>
<protein>
    <submittedName>
        <fullName evidence="3">Carbohydrate ABC transporter substrate-binding protein</fullName>
    </submittedName>
</protein>